<comment type="caution">
    <text evidence="2">The sequence shown here is derived from an EMBL/GenBank/DDBJ whole genome shotgun (WGS) entry which is preliminary data.</text>
</comment>
<keyword evidence="3" id="KW-1185">Reference proteome</keyword>
<dbReference type="EMBL" id="LNYY01000008">
    <property type="protein sequence ID" value="KTD70757.1"/>
    <property type="molecule type" value="Genomic_DNA"/>
</dbReference>
<dbReference type="InterPro" id="IPR006616">
    <property type="entry name" value="DM9_repeat"/>
</dbReference>
<proteinExistence type="predicted"/>
<accession>A0A0W0ZN87</accession>
<organism evidence="2 3">
    <name type="scientific">Legionella steelei</name>
    <dbReference type="NCBI Taxonomy" id="947033"/>
    <lineage>
        <taxon>Bacteria</taxon>
        <taxon>Pseudomonadati</taxon>
        <taxon>Pseudomonadota</taxon>
        <taxon>Gammaproteobacteria</taxon>
        <taxon>Legionellales</taxon>
        <taxon>Legionellaceae</taxon>
        <taxon>Legionella</taxon>
    </lineage>
</organism>
<name>A0A0W0ZN87_9GAMM</name>
<protein>
    <submittedName>
        <fullName evidence="2">Uncharacterized protein</fullName>
    </submittedName>
</protein>
<dbReference type="STRING" id="947033.Lste_0535"/>
<dbReference type="PATRIC" id="fig|947033.5.peg.572"/>
<evidence type="ECO:0000313" key="3">
    <source>
        <dbReference type="Proteomes" id="UP000054926"/>
    </source>
</evidence>
<dbReference type="AlphaFoldDB" id="A0A0W0ZN87"/>
<dbReference type="OrthoDB" id="5654122at2"/>
<keyword evidence="1" id="KW-0472">Membrane</keyword>
<dbReference type="RefSeq" id="WP_058509556.1">
    <property type="nucleotide sequence ID" value="NZ_DAIOMV010000001.1"/>
</dbReference>
<evidence type="ECO:0000256" key="1">
    <source>
        <dbReference type="SAM" id="Phobius"/>
    </source>
</evidence>
<gene>
    <name evidence="2" type="ORF">Lste_0535</name>
</gene>
<keyword evidence="1" id="KW-0812">Transmembrane</keyword>
<reference evidence="2 3" key="1">
    <citation type="submission" date="2015-11" db="EMBL/GenBank/DDBJ databases">
        <title>Genomic analysis of 38 Legionella species identifies large and diverse effector repertoires.</title>
        <authorList>
            <person name="Burstein D."/>
            <person name="Amaro F."/>
            <person name="Zusman T."/>
            <person name="Lifshitz Z."/>
            <person name="Cohen O."/>
            <person name="Gilbert J.A."/>
            <person name="Pupko T."/>
            <person name="Shuman H.A."/>
            <person name="Segal G."/>
        </authorList>
    </citation>
    <scope>NUCLEOTIDE SEQUENCE [LARGE SCALE GENOMIC DNA]</scope>
    <source>
        <strain evidence="2 3">IMVS3376</strain>
    </source>
</reference>
<evidence type="ECO:0000313" key="2">
    <source>
        <dbReference type="EMBL" id="KTD70757.1"/>
    </source>
</evidence>
<keyword evidence="1" id="KW-1133">Transmembrane helix</keyword>
<dbReference type="Proteomes" id="UP000054926">
    <property type="component" value="Unassembled WGS sequence"/>
</dbReference>
<dbReference type="SMART" id="SM00696">
    <property type="entry name" value="DM9"/>
    <property type="match status" value="1"/>
</dbReference>
<sequence>MYRKVGTCLNYSSALLDVRHDQFIGTLGSSSNKILWRKFIQLFCIILFLAMNTPSWAHSFRGGGFHEHGGFPGGGFSGGGFSHGAEMYHQNNNYHTREYSGGYRENEYYHGFQEGPSFGQTHHTLQRYTHPVHPFNHTLAEINHPGAFHHNGYINKEFAGNANWMNHGNWHSGYWHNGYNHYWAGRSYWGSGPYWGPGYYWGPGPYWGWGNDFFFGAFFGAAITTTVFFPPVYTEYYYPPPMYYYPGPYNYTVLISDYSVTPVPPLRPAPQKVEKWVPVKNGRIPVNAVTNNIVNKRATYYCRVKFHGKLSYGVLVPHDGCYIEEPSVSMRFSKYDILVSSIIS</sequence>
<feature type="transmembrane region" description="Helical" evidence="1">
    <location>
        <begin position="39"/>
        <end position="57"/>
    </location>
</feature>